<name>A0ABN6DFF9_ERWRD</name>
<dbReference type="PROSITE" id="PS51257">
    <property type="entry name" value="PROKAR_LIPOPROTEIN"/>
    <property type="match status" value="1"/>
</dbReference>
<keyword evidence="4" id="KW-1185">Reference proteome</keyword>
<dbReference type="Pfam" id="PF05229">
    <property type="entry name" value="SCPU"/>
    <property type="match status" value="2"/>
</dbReference>
<dbReference type="EMBL" id="AP024329">
    <property type="protein sequence ID" value="BCQ33327.1"/>
    <property type="molecule type" value="Genomic_DNA"/>
</dbReference>
<feature type="domain" description="Spore coat protein U/FanG" evidence="2">
    <location>
        <begin position="18"/>
        <end position="163"/>
    </location>
</feature>
<dbReference type="Proteomes" id="UP000677515">
    <property type="component" value="Chromosome"/>
</dbReference>
<proteinExistence type="predicted"/>
<dbReference type="PANTHER" id="PTHR37089:SF1">
    <property type="entry name" value="MEMBRANE PROTEIN"/>
    <property type="match status" value="1"/>
</dbReference>
<evidence type="ECO:0000313" key="4">
    <source>
        <dbReference type="Proteomes" id="UP000677515"/>
    </source>
</evidence>
<dbReference type="PANTHER" id="PTHR37089">
    <property type="entry name" value="PROTEIN U-RELATED"/>
    <property type="match status" value="1"/>
</dbReference>
<keyword evidence="1" id="KW-0732">Signal</keyword>
<dbReference type="InterPro" id="IPR053167">
    <property type="entry name" value="Spore_coat_component"/>
</dbReference>
<feature type="chain" id="PRO_5047357765" evidence="1">
    <location>
        <begin position="23"/>
        <end position="329"/>
    </location>
</feature>
<organism evidence="3 4">
    <name type="scientific">Erwinia rhapontici</name>
    <name type="common">Pectobacterium rhapontici</name>
    <dbReference type="NCBI Taxonomy" id="55212"/>
    <lineage>
        <taxon>Bacteria</taxon>
        <taxon>Pseudomonadati</taxon>
        <taxon>Pseudomonadota</taxon>
        <taxon>Gammaproteobacteria</taxon>
        <taxon>Enterobacterales</taxon>
        <taxon>Erwiniaceae</taxon>
        <taxon>Erwinia</taxon>
    </lineage>
</organism>
<evidence type="ECO:0000313" key="3">
    <source>
        <dbReference type="EMBL" id="BCQ33327.1"/>
    </source>
</evidence>
<protein>
    <submittedName>
        <fullName evidence="3">Fimbrial protein</fullName>
    </submittedName>
</protein>
<evidence type="ECO:0000256" key="1">
    <source>
        <dbReference type="SAM" id="SignalP"/>
    </source>
</evidence>
<sequence>MRKLLLLCSAILLIVSTLPALAACTTPTVTASFGPVSSFTVNTGISTVTQNITVNCGAGVLALLSSDTVKLQLTGATTGSIIGNRGAMKQGSDLIPIQLCYDAACTTSELTINGATYTMSRSQLLGLNIGGTGQVIFNIPLYLRTVPGAVVAEGNYTVTLAVTVNYDVCTGIGALGLCLLGSQQTGSSTQSIVVNIAISKDCTTITAPNVNFSSAPLVSQFNPISQSLNVICTKGSTYSVGMSNGLHAVGTQRYMTSAAGGQLAYEIYKGSGTTRWGSSVAADRVPSTAGIASTDGLTRTFSYNAQVLSSQATPVAGTYNDTVTVDLSF</sequence>
<accession>A0ABN6DFF9</accession>
<reference evidence="3 4" key="1">
    <citation type="submission" date="2021-01" db="EMBL/GenBank/DDBJ databases">
        <title>Complete genome sequence of Erwinia rhapontici MAFF 311153.</title>
        <authorList>
            <person name="Morohoshi T."/>
            <person name="Someya N."/>
        </authorList>
    </citation>
    <scope>NUCLEOTIDE SEQUENCE [LARGE SCALE GENOMIC DNA]</scope>
    <source>
        <strain evidence="3 4">MAFF 311153</strain>
    </source>
</reference>
<dbReference type="InterPro" id="IPR007893">
    <property type="entry name" value="Spore_coat_U/FanG"/>
</dbReference>
<dbReference type="RefSeq" id="WP_212813693.1">
    <property type="nucleotide sequence ID" value="NZ_AP024329.1"/>
</dbReference>
<feature type="domain" description="Spore coat protein U/FanG" evidence="2">
    <location>
        <begin position="189"/>
        <end position="325"/>
    </location>
</feature>
<gene>
    <name evidence="3" type="ORF">ERHA53_06700</name>
</gene>
<evidence type="ECO:0000259" key="2">
    <source>
        <dbReference type="Pfam" id="PF05229"/>
    </source>
</evidence>
<dbReference type="SMART" id="SM00972">
    <property type="entry name" value="SCPU"/>
    <property type="match status" value="2"/>
</dbReference>
<feature type="signal peptide" evidence="1">
    <location>
        <begin position="1"/>
        <end position="22"/>
    </location>
</feature>